<evidence type="ECO:0000313" key="2">
    <source>
        <dbReference type="Proteomes" id="UP000016932"/>
    </source>
</evidence>
<dbReference type="EMBL" id="KB446558">
    <property type="protein sequence ID" value="EME83712.1"/>
    <property type="molecule type" value="Genomic_DNA"/>
</dbReference>
<dbReference type="HOGENOM" id="CLU_1845975_0_0_1"/>
<dbReference type="RefSeq" id="XP_007926874.1">
    <property type="nucleotide sequence ID" value="XM_007928683.1"/>
</dbReference>
<evidence type="ECO:0000313" key="1">
    <source>
        <dbReference type="EMBL" id="EME83712.1"/>
    </source>
</evidence>
<keyword evidence="2" id="KW-1185">Reference proteome</keyword>
<dbReference type="GeneID" id="19342302"/>
<dbReference type="Proteomes" id="UP000016932">
    <property type="component" value="Unassembled WGS sequence"/>
</dbReference>
<dbReference type="AlphaFoldDB" id="M3B2V2"/>
<organism evidence="1 2">
    <name type="scientific">Pseudocercospora fijiensis (strain CIRAD86)</name>
    <name type="common">Black leaf streak disease fungus</name>
    <name type="synonym">Mycosphaerella fijiensis</name>
    <dbReference type="NCBI Taxonomy" id="383855"/>
    <lineage>
        <taxon>Eukaryota</taxon>
        <taxon>Fungi</taxon>
        <taxon>Dikarya</taxon>
        <taxon>Ascomycota</taxon>
        <taxon>Pezizomycotina</taxon>
        <taxon>Dothideomycetes</taxon>
        <taxon>Dothideomycetidae</taxon>
        <taxon>Mycosphaerellales</taxon>
        <taxon>Mycosphaerellaceae</taxon>
        <taxon>Pseudocercospora</taxon>
    </lineage>
</organism>
<gene>
    <name evidence="1" type="ORF">MYCFIDRAFT_85091</name>
</gene>
<accession>M3B2V2</accession>
<protein>
    <submittedName>
        <fullName evidence="1">Uncharacterized protein</fullName>
    </submittedName>
</protein>
<name>M3B2V2_PSEFD</name>
<dbReference type="OrthoDB" id="3649093at2759"/>
<dbReference type="VEuPathDB" id="FungiDB:MYCFIDRAFT_85091"/>
<proteinExistence type="predicted"/>
<sequence>MSPLITTEAQASDLIVQMQTTIDKTKTEPTLNTETTGYERLNIVLEDTAKRCKDLNKTEVEDTCHWLLKEFDNHNTLKVDAVDRVMLGLLVQVCEEKLPDESCMVLKKRLVEFCGQVRAASNSDQSEEGLENAKKTHFD</sequence>
<reference evidence="1 2" key="1">
    <citation type="journal article" date="2012" name="PLoS Pathog.">
        <title>Diverse lifestyles and strategies of plant pathogenesis encoded in the genomes of eighteen Dothideomycetes fungi.</title>
        <authorList>
            <person name="Ohm R.A."/>
            <person name="Feau N."/>
            <person name="Henrissat B."/>
            <person name="Schoch C.L."/>
            <person name="Horwitz B.A."/>
            <person name="Barry K.W."/>
            <person name="Condon B.J."/>
            <person name="Copeland A.C."/>
            <person name="Dhillon B."/>
            <person name="Glaser F."/>
            <person name="Hesse C.N."/>
            <person name="Kosti I."/>
            <person name="LaButti K."/>
            <person name="Lindquist E.A."/>
            <person name="Lucas S."/>
            <person name="Salamov A.A."/>
            <person name="Bradshaw R.E."/>
            <person name="Ciuffetti L."/>
            <person name="Hamelin R.C."/>
            <person name="Kema G.H.J."/>
            <person name="Lawrence C."/>
            <person name="Scott J.A."/>
            <person name="Spatafora J.W."/>
            <person name="Turgeon B.G."/>
            <person name="de Wit P.J.G.M."/>
            <person name="Zhong S."/>
            <person name="Goodwin S.B."/>
            <person name="Grigoriev I.V."/>
        </authorList>
    </citation>
    <scope>NUCLEOTIDE SEQUENCE [LARGE SCALE GENOMIC DNA]</scope>
    <source>
        <strain evidence="1 2">CIRAD86</strain>
    </source>
</reference>
<dbReference type="KEGG" id="pfj:MYCFIDRAFT_85091"/>